<dbReference type="PIRSF" id="PIRSF000126">
    <property type="entry name" value="11-beta-HSD1"/>
    <property type="match status" value="1"/>
</dbReference>
<sequence>MTDHVPYPMDRSPQPHRTAVVTGASAGIGREFARRLAATGYRVIAVARHEDRLRALTDEIGPGHGYVTADLTTAAGRQQVADLFTRERVHLLVNNAGIAVTGRFATVPLERTLEMMRLNCDALVTLAHAFLARARPGDTLLNVSSTLAYAPTPELGAYSATKAFVTSFSEALWAEHIKSGVHVLSLCPGMTATESQPHPDVPAALVQTPQQVVGAALQALHRRNRPTVVSGTGNKLFAVAARALPRRVLLTALGHV</sequence>
<dbReference type="PRINTS" id="PR00081">
    <property type="entry name" value="GDHRDH"/>
</dbReference>
<dbReference type="PRINTS" id="PR00080">
    <property type="entry name" value="SDRFAMILY"/>
</dbReference>
<protein>
    <submittedName>
        <fullName evidence="4">SDR family NAD(P)-dependent oxidoreductase</fullName>
        <ecNumber evidence="4">1.-.-.-</ecNumber>
    </submittedName>
</protein>
<keyword evidence="5" id="KW-1185">Reference proteome</keyword>
<comment type="caution">
    <text evidence="4">The sequence shown here is derived from an EMBL/GenBank/DDBJ whole genome shotgun (WGS) entry which is preliminary data.</text>
</comment>
<reference evidence="4 5" key="1">
    <citation type="submission" date="2024-10" db="EMBL/GenBank/DDBJ databases">
        <title>The Natural Products Discovery Center: Release of the First 8490 Sequenced Strains for Exploring Actinobacteria Biosynthetic Diversity.</title>
        <authorList>
            <person name="Kalkreuter E."/>
            <person name="Kautsar S.A."/>
            <person name="Yang D."/>
            <person name="Bader C.D."/>
            <person name="Teijaro C.N."/>
            <person name="Fluegel L."/>
            <person name="Davis C.M."/>
            <person name="Simpson J.R."/>
            <person name="Lauterbach L."/>
            <person name="Steele A.D."/>
            <person name="Gui C."/>
            <person name="Meng S."/>
            <person name="Li G."/>
            <person name="Viehrig K."/>
            <person name="Ye F."/>
            <person name="Su P."/>
            <person name="Kiefer A.F."/>
            <person name="Nichols A."/>
            <person name="Cepeda A.J."/>
            <person name="Yan W."/>
            <person name="Fan B."/>
            <person name="Jiang Y."/>
            <person name="Adhikari A."/>
            <person name="Zheng C.-J."/>
            <person name="Schuster L."/>
            <person name="Cowan T.M."/>
            <person name="Smanski M.J."/>
            <person name="Chevrette M.G."/>
            <person name="De Carvalho L.P.S."/>
            <person name="Shen B."/>
        </authorList>
    </citation>
    <scope>NUCLEOTIDE SEQUENCE [LARGE SCALE GENOMIC DNA]</scope>
    <source>
        <strain evidence="4 5">NPDC048320</strain>
    </source>
</reference>
<dbReference type="EC" id="1.-.-.-" evidence="4"/>
<dbReference type="CDD" id="cd05233">
    <property type="entry name" value="SDR_c"/>
    <property type="match status" value="1"/>
</dbReference>
<dbReference type="Proteomes" id="UP001604267">
    <property type="component" value="Unassembled WGS sequence"/>
</dbReference>
<accession>A0ABW7B1G5</accession>
<evidence type="ECO:0000313" key="4">
    <source>
        <dbReference type="EMBL" id="MFG3009561.1"/>
    </source>
</evidence>
<dbReference type="GO" id="GO:0016491">
    <property type="term" value="F:oxidoreductase activity"/>
    <property type="evidence" value="ECO:0007669"/>
    <property type="project" value="UniProtKB-KW"/>
</dbReference>
<dbReference type="EMBL" id="JBICYV010000002">
    <property type="protein sequence ID" value="MFG3009561.1"/>
    <property type="molecule type" value="Genomic_DNA"/>
</dbReference>
<name>A0ABW7B1G5_9ACTN</name>
<dbReference type="Pfam" id="PF00106">
    <property type="entry name" value="adh_short"/>
    <property type="match status" value="1"/>
</dbReference>
<organism evidence="4 5">
    <name type="scientific">Streptomyces cinerochromogenes</name>
    <dbReference type="NCBI Taxonomy" id="66422"/>
    <lineage>
        <taxon>Bacteria</taxon>
        <taxon>Bacillati</taxon>
        <taxon>Actinomycetota</taxon>
        <taxon>Actinomycetes</taxon>
        <taxon>Kitasatosporales</taxon>
        <taxon>Streptomycetaceae</taxon>
        <taxon>Streptomyces</taxon>
    </lineage>
</organism>
<keyword evidence="2 4" id="KW-0560">Oxidoreductase</keyword>
<evidence type="ECO:0000256" key="3">
    <source>
        <dbReference type="RuleBase" id="RU000363"/>
    </source>
</evidence>
<dbReference type="Gene3D" id="3.40.50.720">
    <property type="entry name" value="NAD(P)-binding Rossmann-like Domain"/>
    <property type="match status" value="1"/>
</dbReference>
<proteinExistence type="inferred from homology"/>
<dbReference type="SUPFAM" id="SSF51735">
    <property type="entry name" value="NAD(P)-binding Rossmann-fold domains"/>
    <property type="match status" value="1"/>
</dbReference>
<dbReference type="InterPro" id="IPR036291">
    <property type="entry name" value="NAD(P)-bd_dom_sf"/>
</dbReference>
<dbReference type="RefSeq" id="WP_392815182.1">
    <property type="nucleotide sequence ID" value="NZ_JBICYV010000002.1"/>
</dbReference>
<comment type="similarity">
    <text evidence="1 3">Belongs to the short-chain dehydrogenases/reductases (SDR) family.</text>
</comment>
<dbReference type="PANTHER" id="PTHR44196:SF2">
    <property type="entry name" value="SHORT-CHAIN DEHYDROGENASE-RELATED"/>
    <property type="match status" value="1"/>
</dbReference>
<evidence type="ECO:0000256" key="2">
    <source>
        <dbReference type="ARBA" id="ARBA00023002"/>
    </source>
</evidence>
<evidence type="ECO:0000256" key="1">
    <source>
        <dbReference type="ARBA" id="ARBA00006484"/>
    </source>
</evidence>
<dbReference type="PANTHER" id="PTHR44196">
    <property type="entry name" value="DEHYDROGENASE/REDUCTASE SDR FAMILY MEMBER 7B"/>
    <property type="match status" value="1"/>
</dbReference>
<evidence type="ECO:0000313" key="5">
    <source>
        <dbReference type="Proteomes" id="UP001604267"/>
    </source>
</evidence>
<gene>
    <name evidence="4" type="ORF">ACGFZB_03725</name>
</gene>
<dbReference type="InterPro" id="IPR002347">
    <property type="entry name" value="SDR_fam"/>
</dbReference>